<dbReference type="Pfam" id="PF13442">
    <property type="entry name" value="Cytochrome_CBB3"/>
    <property type="match status" value="1"/>
</dbReference>
<evidence type="ECO:0000256" key="2">
    <source>
        <dbReference type="ARBA" id="ARBA00022723"/>
    </source>
</evidence>
<comment type="caution">
    <text evidence="6">The sequence shown here is derived from an EMBL/GenBank/DDBJ whole genome shotgun (WGS) entry which is preliminary data.</text>
</comment>
<dbReference type="Pfam" id="PF07995">
    <property type="entry name" value="GSDH"/>
    <property type="match status" value="1"/>
</dbReference>
<evidence type="ECO:0000313" key="7">
    <source>
        <dbReference type="Proteomes" id="UP001236569"/>
    </source>
</evidence>
<dbReference type="PANTHER" id="PTHR19328:SF75">
    <property type="entry name" value="ALDOSE SUGAR DEHYDROGENASE YLII"/>
    <property type="match status" value="1"/>
</dbReference>
<protein>
    <submittedName>
        <fullName evidence="6">PQQ-dependent sugar dehydrogenase</fullName>
    </submittedName>
</protein>
<keyword evidence="3 4" id="KW-0408">Iron</keyword>
<evidence type="ECO:0000256" key="1">
    <source>
        <dbReference type="ARBA" id="ARBA00022617"/>
    </source>
</evidence>
<dbReference type="InterPro" id="IPR011041">
    <property type="entry name" value="Quinoprot_gluc/sorb_DH_b-prop"/>
</dbReference>
<keyword evidence="1 4" id="KW-0349">Heme</keyword>
<dbReference type="InterPro" id="IPR036909">
    <property type="entry name" value="Cyt_c-like_dom_sf"/>
</dbReference>
<accession>A0ABT6YKL6</accession>
<reference evidence="6 7" key="1">
    <citation type="submission" date="2023-05" db="EMBL/GenBank/DDBJ databases">
        <title>Novel species of genus Flectobacillus isolated from stream in China.</title>
        <authorList>
            <person name="Lu H."/>
        </authorList>
    </citation>
    <scope>NUCLEOTIDE SEQUENCE [LARGE SCALE GENOMIC DNA]</scope>
    <source>
        <strain evidence="6 7">DC10W</strain>
    </source>
</reference>
<evidence type="ECO:0000256" key="3">
    <source>
        <dbReference type="ARBA" id="ARBA00023004"/>
    </source>
</evidence>
<organism evidence="6 7">
    <name type="scientific">Flectobacillus longus</name>
    <dbReference type="NCBI Taxonomy" id="2984207"/>
    <lineage>
        <taxon>Bacteria</taxon>
        <taxon>Pseudomonadati</taxon>
        <taxon>Bacteroidota</taxon>
        <taxon>Cytophagia</taxon>
        <taxon>Cytophagales</taxon>
        <taxon>Flectobacillaceae</taxon>
        <taxon>Flectobacillus</taxon>
    </lineage>
</organism>
<dbReference type="Proteomes" id="UP001236569">
    <property type="component" value="Unassembled WGS sequence"/>
</dbReference>
<dbReference type="SUPFAM" id="SSF46626">
    <property type="entry name" value="Cytochrome c"/>
    <property type="match status" value="1"/>
</dbReference>
<evidence type="ECO:0000256" key="4">
    <source>
        <dbReference type="PROSITE-ProRule" id="PRU00433"/>
    </source>
</evidence>
<dbReference type="InterPro" id="IPR011042">
    <property type="entry name" value="6-blade_b-propeller_TolB-like"/>
</dbReference>
<dbReference type="RefSeq" id="WP_283369357.1">
    <property type="nucleotide sequence ID" value="NZ_JASHID010000004.1"/>
</dbReference>
<dbReference type="Gene3D" id="2.120.10.30">
    <property type="entry name" value="TolB, C-terminal domain"/>
    <property type="match status" value="1"/>
</dbReference>
<proteinExistence type="predicted"/>
<name>A0ABT6YKL6_9BACT</name>
<dbReference type="Gene3D" id="1.10.760.10">
    <property type="entry name" value="Cytochrome c-like domain"/>
    <property type="match status" value="1"/>
</dbReference>
<gene>
    <name evidence="6" type="ORF">QM480_07355</name>
</gene>
<dbReference type="SUPFAM" id="SSF50952">
    <property type="entry name" value="Soluble quinoprotein glucose dehydrogenase"/>
    <property type="match status" value="1"/>
</dbReference>
<evidence type="ECO:0000259" key="5">
    <source>
        <dbReference type="PROSITE" id="PS51007"/>
    </source>
</evidence>
<sequence length="470" mass="52686">MKILLGFLLNMLLWLMTLPVWAQSGEKLYKTYCAGCHGEQLQGSSAPALIKNSWKHGDDKSSLIKTITQGVPTTEMIKWENTLNTKEIESIADFIVNAQQKPKKERQYEESFMVETKHYKLKVERLVTSGLNTPWGIEFVDHNTALISEKSGELTWMKNGKLSDSSVKNTPLTYAQSILGGYMDIALDRDYAKNGWVYLALSHNSENSLDAKAAGMTKIVRGKIRENQWHEEQTLFQVHDSLQVKGGTRWGSRLALDKKGHLFFTIGDMNRGEDSQILTRPSGKIFRINTDGSIPKDNPLAGNGQFLQAIYSWGNRNAQGITIHPQTNSIYATEHGPKGGDELNIIRNGANYGWPLVTYGVDYSGKIISDKSEKEGIEKPLTQWTPSIAVSAIDFAFSPKFSKWKGNLIVGSLAFQELRRLLIEGDKVLEQEILLKGYGRIRDVKFAPDGALYLLMNAPDQVLKITPMNE</sequence>
<dbReference type="InterPro" id="IPR009056">
    <property type="entry name" value="Cyt_c-like_dom"/>
</dbReference>
<feature type="domain" description="Cytochrome c" evidence="5">
    <location>
        <begin position="20"/>
        <end position="99"/>
    </location>
</feature>
<keyword evidence="2 4" id="KW-0479">Metal-binding</keyword>
<dbReference type="InterPro" id="IPR012938">
    <property type="entry name" value="Glc/Sorbosone_DH"/>
</dbReference>
<dbReference type="PANTHER" id="PTHR19328">
    <property type="entry name" value="HEDGEHOG-INTERACTING PROTEIN"/>
    <property type="match status" value="1"/>
</dbReference>
<keyword evidence="7" id="KW-1185">Reference proteome</keyword>
<dbReference type="PROSITE" id="PS51007">
    <property type="entry name" value="CYTC"/>
    <property type="match status" value="1"/>
</dbReference>
<evidence type="ECO:0000313" key="6">
    <source>
        <dbReference type="EMBL" id="MDI9864134.1"/>
    </source>
</evidence>
<dbReference type="EMBL" id="JASHID010000004">
    <property type="protein sequence ID" value="MDI9864134.1"/>
    <property type="molecule type" value="Genomic_DNA"/>
</dbReference>